<evidence type="ECO:0000256" key="4">
    <source>
        <dbReference type="ARBA" id="ARBA00022801"/>
    </source>
</evidence>
<dbReference type="GO" id="GO:0052689">
    <property type="term" value="F:carboxylic ester hydrolase activity"/>
    <property type="evidence" value="ECO:0007669"/>
    <property type="project" value="UniProtKB-KW"/>
</dbReference>
<dbReference type="FunFam" id="3.40.50.1820:FF:000002">
    <property type="entry name" value="S-formylglutathione hydrolase"/>
    <property type="match status" value="1"/>
</dbReference>
<evidence type="ECO:0000256" key="1">
    <source>
        <dbReference type="ARBA" id="ARBA00005622"/>
    </source>
</evidence>
<feature type="active site" description="Charge relay system" evidence="7">
    <location>
        <position position="267"/>
    </location>
</feature>
<evidence type="ECO:0000313" key="9">
    <source>
        <dbReference type="EMBL" id="MPV85170.1"/>
    </source>
</evidence>
<name>A0A6N7EUH5_9GAMM</name>
<dbReference type="FunCoup" id="A0A6N7EUH5">
    <property type="interactions" value="400"/>
</dbReference>
<feature type="active site" description="Charge relay system" evidence="7">
    <location>
        <position position="234"/>
    </location>
</feature>
<dbReference type="InterPro" id="IPR000801">
    <property type="entry name" value="Esterase-like"/>
</dbReference>
<comment type="similarity">
    <text evidence="1 8">Belongs to the esterase D family.</text>
</comment>
<dbReference type="Proteomes" id="UP000471298">
    <property type="component" value="Unassembled WGS sequence"/>
</dbReference>
<gene>
    <name evidence="9" type="primary">fghA</name>
    <name evidence="9" type="ORF">GCU85_00285</name>
</gene>
<dbReference type="GO" id="GO:0018738">
    <property type="term" value="F:S-formylglutathione hydrolase activity"/>
    <property type="evidence" value="ECO:0007669"/>
    <property type="project" value="UniProtKB-UniRule"/>
</dbReference>
<keyword evidence="4 8" id="KW-0378">Hydrolase</keyword>
<dbReference type="SUPFAM" id="SSF53474">
    <property type="entry name" value="alpha/beta-Hydrolases"/>
    <property type="match status" value="1"/>
</dbReference>
<sequence>MTTINNSNHPLTQIEAHRVCEGEQRVYEHRATTLNCTMRFAIYLPQSSMAPVEKKLPVLFYLSGLTCSEQNVIQKAGFQRFADQHQIMVVCPDTSPRGDGVADDERYWLGQGAGFYVNATQAPWSTHYRMYDYITDELPTLIHQYFPTTGQQSITGHSMGGYGALLIGLKNPQNYQSISAFSPIVSPANSEWGQDTLPAYFGHDENDWQAVDPCALVKTSQAHRPILIDQGDADNFLSNNLKTHLFEAAVRDVTSPVSIHLRPGYDHSYYFVQSFIDTHFAFHASYLHS</sequence>
<dbReference type="EC" id="3.1.2.12" evidence="2 6"/>
<evidence type="ECO:0000256" key="5">
    <source>
        <dbReference type="ARBA" id="ARBA00047590"/>
    </source>
</evidence>
<evidence type="ECO:0000256" key="8">
    <source>
        <dbReference type="RuleBase" id="RU363068"/>
    </source>
</evidence>
<evidence type="ECO:0000256" key="7">
    <source>
        <dbReference type="PIRSR" id="PIRSR614186-1"/>
    </source>
</evidence>
<dbReference type="PANTHER" id="PTHR10061:SF0">
    <property type="entry name" value="S-FORMYLGLUTATHIONE HYDROLASE"/>
    <property type="match status" value="1"/>
</dbReference>
<dbReference type="InParanoid" id="A0A6N7EUH5"/>
<evidence type="ECO:0000313" key="10">
    <source>
        <dbReference type="Proteomes" id="UP000471298"/>
    </source>
</evidence>
<comment type="function">
    <text evidence="8">Serine hydrolase involved in the detoxification of formaldehyde.</text>
</comment>
<comment type="catalytic activity">
    <reaction evidence="5 8">
        <text>S-formylglutathione + H2O = formate + glutathione + H(+)</text>
        <dbReference type="Rhea" id="RHEA:14961"/>
        <dbReference type="ChEBI" id="CHEBI:15377"/>
        <dbReference type="ChEBI" id="CHEBI:15378"/>
        <dbReference type="ChEBI" id="CHEBI:15740"/>
        <dbReference type="ChEBI" id="CHEBI:57688"/>
        <dbReference type="ChEBI" id="CHEBI:57925"/>
        <dbReference type="EC" id="3.1.2.12"/>
    </reaction>
</comment>
<dbReference type="AlphaFoldDB" id="A0A6N7EUH5"/>
<accession>A0A6N7EUH5</accession>
<dbReference type="PANTHER" id="PTHR10061">
    <property type="entry name" value="S-FORMYLGLUTATHIONE HYDROLASE"/>
    <property type="match status" value="1"/>
</dbReference>
<dbReference type="RefSeq" id="WP_152808164.1">
    <property type="nucleotide sequence ID" value="NZ_WHNW01000001.1"/>
</dbReference>
<feature type="active site" description="Charge relay system" evidence="7">
    <location>
        <position position="158"/>
    </location>
</feature>
<keyword evidence="3 8" id="KW-0719">Serine esterase</keyword>
<dbReference type="NCBIfam" id="TIGR02821">
    <property type="entry name" value="fghA_ester_D"/>
    <property type="match status" value="1"/>
</dbReference>
<organism evidence="9 10">
    <name type="scientific">Ostreibacterium oceani</name>
    <dbReference type="NCBI Taxonomy" id="2654998"/>
    <lineage>
        <taxon>Bacteria</taxon>
        <taxon>Pseudomonadati</taxon>
        <taxon>Pseudomonadota</taxon>
        <taxon>Gammaproteobacteria</taxon>
        <taxon>Cardiobacteriales</taxon>
        <taxon>Ostreibacteriaceae</taxon>
        <taxon>Ostreibacterium</taxon>
    </lineage>
</organism>
<evidence type="ECO:0000256" key="2">
    <source>
        <dbReference type="ARBA" id="ARBA00012479"/>
    </source>
</evidence>
<dbReference type="GO" id="GO:0005829">
    <property type="term" value="C:cytosol"/>
    <property type="evidence" value="ECO:0007669"/>
    <property type="project" value="TreeGrafter"/>
</dbReference>
<dbReference type="GO" id="GO:0046294">
    <property type="term" value="P:formaldehyde catabolic process"/>
    <property type="evidence" value="ECO:0007669"/>
    <property type="project" value="InterPro"/>
</dbReference>
<protein>
    <recommendedName>
        <fullName evidence="2 6">S-formylglutathione hydrolase</fullName>
        <ecNumber evidence="2 6">3.1.2.12</ecNumber>
    </recommendedName>
</protein>
<dbReference type="EMBL" id="WHNW01000001">
    <property type="protein sequence ID" value="MPV85170.1"/>
    <property type="molecule type" value="Genomic_DNA"/>
</dbReference>
<comment type="caution">
    <text evidence="9">The sequence shown here is derived from an EMBL/GenBank/DDBJ whole genome shotgun (WGS) entry which is preliminary data.</text>
</comment>
<evidence type="ECO:0000256" key="6">
    <source>
        <dbReference type="NCBIfam" id="TIGR02821"/>
    </source>
</evidence>
<keyword evidence="10" id="KW-1185">Reference proteome</keyword>
<evidence type="ECO:0000256" key="3">
    <source>
        <dbReference type="ARBA" id="ARBA00022487"/>
    </source>
</evidence>
<dbReference type="InterPro" id="IPR029058">
    <property type="entry name" value="AB_hydrolase_fold"/>
</dbReference>
<dbReference type="InterPro" id="IPR014186">
    <property type="entry name" value="S-formylglutathione_hydrol"/>
</dbReference>
<proteinExistence type="inferred from homology"/>
<dbReference type="Pfam" id="PF00756">
    <property type="entry name" value="Esterase"/>
    <property type="match status" value="1"/>
</dbReference>
<dbReference type="Gene3D" id="3.40.50.1820">
    <property type="entry name" value="alpha/beta hydrolase"/>
    <property type="match status" value="1"/>
</dbReference>
<reference evidence="9 10" key="1">
    <citation type="submission" date="2019-10" db="EMBL/GenBank/DDBJ databases">
        <title>Cardiobacteriales fam. a chemoheterotrophic member of the order Cardiobacteriales, and proposal of Cardiobacteriales fam. nov.</title>
        <authorList>
            <person name="Wang C."/>
        </authorList>
    </citation>
    <scope>NUCLEOTIDE SEQUENCE [LARGE SCALE GENOMIC DNA]</scope>
    <source>
        <strain evidence="9 10">ML27</strain>
    </source>
</reference>